<name>A0A917GYB8_9BACI</name>
<keyword evidence="5" id="KW-0676">Redox-active center</keyword>
<dbReference type="InterPro" id="IPR000866">
    <property type="entry name" value="AhpC/TSA"/>
</dbReference>
<dbReference type="EMBL" id="BMFR01000001">
    <property type="protein sequence ID" value="GGG61144.1"/>
    <property type="molecule type" value="Genomic_DNA"/>
</dbReference>
<dbReference type="NCBIfam" id="NF002854">
    <property type="entry name" value="PRK03147.1"/>
    <property type="match status" value="1"/>
</dbReference>
<sequence>MGLEDIRSGKKRKKGKRLLIRSAILTILLAAVVFALFNNLTKDNVIYGVGDDAPDFKLKQININNDVESIQLSDLEGKGVMLNFWATYCKPCEREMPYMEGLYREYKDKGIEIVAVSLDATEIVIHRFIDKYNLTFPVVHDNKNVVMDLYQIGPIPSSYFINPQGEIVEKVEGALTLERLEGYFKQIMPNS</sequence>
<accession>A0A917GYB8</accession>
<dbReference type="PANTHER" id="PTHR42852:SF6">
    <property type="entry name" value="THIOL:DISULFIDE INTERCHANGE PROTEIN DSBE"/>
    <property type="match status" value="1"/>
</dbReference>
<keyword evidence="6" id="KW-1133">Transmembrane helix</keyword>
<evidence type="ECO:0000256" key="2">
    <source>
        <dbReference type="ARBA" id="ARBA00022748"/>
    </source>
</evidence>
<organism evidence="8 9">
    <name type="scientific">Virgibacillus oceani</name>
    <dbReference type="NCBI Taxonomy" id="1479511"/>
    <lineage>
        <taxon>Bacteria</taxon>
        <taxon>Bacillati</taxon>
        <taxon>Bacillota</taxon>
        <taxon>Bacilli</taxon>
        <taxon>Bacillales</taxon>
        <taxon>Bacillaceae</taxon>
        <taxon>Virgibacillus</taxon>
    </lineage>
</organism>
<evidence type="ECO:0000259" key="7">
    <source>
        <dbReference type="PROSITE" id="PS51352"/>
    </source>
</evidence>
<evidence type="ECO:0000313" key="8">
    <source>
        <dbReference type="EMBL" id="GGG61144.1"/>
    </source>
</evidence>
<reference evidence="8" key="2">
    <citation type="submission" date="2020-09" db="EMBL/GenBank/DDBJ databases">
        <authorList>
            <person name="Sun Q."/>
            <person name="Zhou Y."/>
        </authorList>
    </citation>
    <scope>NUCLEOTIDE SEQUENCE</scope>
    <source>
        <strain evidence="8">CGMCC 1.12754</strain>
    </source>
</reference>
<evidence type="ECO:0000256" key="6">
    <source>
        <dbReference type="SAM" id="Phobius"/>
    </source>
</evidence>
<keyword evidence="6" id="KW-0812">Transmembrane</keyword>
<evidence type="ECO:0000256" key="5">
    <source>
        <dbReference type="ARBA" id="ARBA00023284"/>
    </source>
</evidence>
<dbReference type="Pfam" id="PF00578">
    <property type="entry name" value="AhpC-TSA"/>
    <property type="match status" value="1"/>
</dbReference>
<keyword evidence="9" id="KW-1185">Reference proteome</keyword>
<evidence type="ECO:0000313" key="9">
    <source>
        <dbReference type="Proteomes" id="UP000622860"/>
    </source>
</evidence>
<dbReference type="GO" id="GO:0030313">
    <property type="term" value="C:cell envelope"/>
    <property type="evidence" value="ECO:0007669"/>
    <property type="project" value="UniProtKB-SubCell"/>
</dbReference>
<gene>
    <name evidence="8" type="primary">resA</name>
    <name evidence="8" type="ORF">GCM10011398_00510</name>
</gene>
<dbReference type="SUPFAM" id="SSF52833">
    <property type="entry name" value="Thioredoxin-like"/>
    <property type="match status" value="1"/>
</dbReference>
<evidence type="ECO:0000256" key="4">
    <source>
        <dbReference type="ARBA" id="ARBA00023157"/>
    </source>
</evidence>
<dbReference type="Proteomes" id="UP000622860">
    <property type="component" value="Unassembled WGS sequence"/>
</dbReference>
<protein>
    <submittedName>
        <fullName evidence="8">Thiol-disulfide oxidoreductase ResA</fullName>
    </submittedName>
</protein>
<dbReference type="InterPro" id="IPR013766">
    <property type="entry name" value="Thioredoxin_domain"/>
</dbReference>
<keyword evidence="2" id="KW-0201">Cytochrome c-type biogenesis</keyword>
<keyword evidence="4" id="KW-1015">Disulfide bond</keyword>
<dbReference type="GO" id="GO:0016491">
    <property type="term" value="F:oxidoreductase activity"/>
    <property type="evidence" value="ECO:0007669"/>
    <property type="project" value="InterPro"/>
</dbReference>
<proteinExistence type="predicted"/>
<keyword evidence="3" id="KW-0735">Signal-anchor</keyword>
<keyword evidence="6" id="KW-0472">Membrane</keyword>
<feature type="transmembrane region" description="Helical" evidence="6">
    <location>
        <begin position="18"/>
        <end position="37"/>
    </location>
</feature>
<dbReference type="PROSITE" id="PS51352">
    <property type="entry name" value="THIOREDOXIN_2"/>
    <property type="match status" value="1"/>
</dbReference>
<dbReference type="GO" id="GO:0017004">
    <property type="term" value="P:cytochrome complex assembly"/>
    <property type="evidence" value="ECO:0007669"/>
    <property type="project" value="UniProtKB-KW"/>
</dbReference>
<reference evidence="8" key="1">
    <citation type="journal article" date="2014" name="Int. J. Syst. Evol. Microbiol.">
        <title>Complete genome sequence of Corynebacterium casei LMG S-19264T (=DSM 44701T), isolated from a smear-ripened cheese.</title>
        <authorList>
            <consortium name="US DOE Joint Genome Institute (JGI-PGF)"/>
            <person name="Walter F."/>
            <person name="Albersmeier A."/>
            <person name="Kalinowski J."/>
            <person name="Ruckert C."/>
        </authorList>
    </citation>
    <scope>NUCLEOTIDE SEQUENCE</scope>
    <source>
        <strain evidence="8">CGMCC 1.12754</strain>
    </source>
</reference>
<dbReference type="Gene3D" id="3.40.30.10">
    <property type="entry name" value="Glutaredoxin"/>
    <property type="match status" value="1"/>
</dbReference>
<evidence type="ECO:0000256" key="1">
    <source>
        <dbReference type="ARBA" id="ARBA00004196"/>
    </source>
</evidence>
<comment type="caution">
    <text evidence="8">The sequence shown here is derived from an EMBL/GenBank/DDBJ whole genome shotgun (WGS) entry which is preliminary data.</text>
</comment>
<comment type="subcellular location">
    <subcellularLocation>
        <location evidence="1">Cell envelope</location>
    </subcellularLocation>
</comment>
<dbReference type="AlphaFoldDB" id="A0A917GYB8"/>
<dbReference type="InterPro" id="IPR036249">
    <property type="entry name" value="Thioredoxin-like_sf"/>
</dbReference>
<dbReference type="GO" id="GO:0016209">
    <property type="term" value="F:antioxidant activity"/>
    <property type="evidence" value="ECO:0007669"/>
    <property type="project" value="InterPro"/>
</dbReference>
<dbReference type="CDD" id="cd02966">
    <property type="entry name" value="TlpA_like_family"/>
    <property type="match status" value="1"/>
</dbReference>
<evidence type="ECO:0000256" key="3">
    <source>
        <dbReference type="ARBA" id="ARBA00022968"/>
    </source>
</evidence>
<dbReference type="RefSeq" id="WP_188453348.1">
    <property type="nucleotide sequence ID" value="NZ_BMFR01000001.1"/>
</dbReference>
<dbReference type="InterPro" id="IPR050553">
    <property type="entry name" value="Thioredoxin_ResA/DsbE_sf"/>
</dbReference>
<feature type="domain" description="Thioredoxin" evidence="7">
    <location>
        <begin position="47"/>
        <end position="189"/>
    </location>
</feature>
<dbReference type="PANTHER" id="PTHR42852">
    <property type="entry name" value="THIOL:DISULFIDE INTERCHANGE PROTEIN DSBE"/>
    <property type="match status" value="1"/>
</dbReference>